<evidence type="ECO:0000256" key="4">
    <source>
        <dbReference type="ARBA" id="ARBA00012458"/>
    </source>
</evidence>
<comment type="pathway">
    <text evidence="3 9">Cofactor biosynthesis; tetrahydrofolate biosynthesis; 7,8-dihydrofolate from 2-amino-4-hydroxy-6-hydroxymethyl-7,8-dihydropteridine diphosphate and 4-aminobenzoate: step 1/2.</text>
</comment>
<comment type="similarity">
    <text evidence="9">Belongs to the DHPS family.</text>
</comment>
<sequence length="307" mass="32207">MASELPMPRPFPHDPPTSEHDMTLSQTSTREALGRQIKRAHRGASAPLIMGILNTTPDSFSDGGVYTQEASAARRALSIAQEGAAIIDVGGESTRPDSNPVPLETERARIAAGLEASVRTGCAVSCDTYKPDIARYAVQAGAVMINDVGGMTIDPAMRCVAAESGALIVIMHGLRETLAGDVTDGLSVFFEKAIHDALAAGVAPESIILDPGIGFNKSDAQNIACFNALPALRHRFDMPLLVGISRKSLLGRLTGRDVQGRLPASLAAATIAARQGAAIIRVHDVAPHVDAMRVTHALSAVTSGRHE</sequence>
<dbReference type="PROSITE" id="PS00792">
    <property type="entry name" value="DHPS_1"/>
    <property type="match status" value="1"/>
</dbReference>
<comment type="cofactor">
    <cofactor evidence="2 9">
        <name>Mg(2+)</name>
        <dbReference type="ChEBI" id="CHEBI:18420"/>
    </cofactor>
</comment>
<comment type="function">
    <text evidence="9">Catalyzes the condensation of para-aminobenzoate (pABA) with 6-hydroxymethyl-7,8-dihydropterin diphosphate (DHPt-PP) to form 7,8-dihydropteroate (H2Pte), the immediate precursor of folate derivatives.</text>
</comment>
<dbReference type="InterPro" id="IPR000489">
    <property type="entry name" value="Pterin-binding_dom"/>
</dbReference>
<dbReference type="InterPro" id="IPR045031">
    <property type="entry name" value="DHP_synth-like"/>
</dbReference>
<dbReference type="Proteomes" id="UP001312908">
    <property type="component" value="Unassembled WGS sequence"/>
</dbReference>
<reference evidence="12 13" key="1">
    <citation type="submission" date="2023-10" db="EMBL/GenBank/DDBJ databases">
        <title>Sorlinia euscelidii gen. nov., sp. nov., an acetic acid bacteria isolated from the gut of Euscelidius variegatus emitter.</title>
        <authorList>
            <person name="Michoud G."/>
            <person name="Marasco R."/>
            <person name="Seferji K."/>
            <person name="Gonella E."/>
            <person name="Garuglieri E."/>
            <person name="Alma A."/>
            <person name="Mapelli F."/>
            <person name="Borin S."/>
            <person name="Daffonchio D."/>
            <person name="Crotti E."/>
        </authorList>
    </citation>
    <scope>NUCLEOTIDE SEQUENCE [LARGE SCALE GENOMIC DNA]</scope>
    <source>
        <strain evidence="12 13">EV16P</strain>
    </source>
</reference>
<evidence type="ECO:0000259" key="11">
    <source>
        <dbReference type="PROSITE" id="PS50972"/>
    </source>
</evidence>
<keyword evidence="6 9" id="KW-0479">Metal-binding</keyword>
<dbReference type="NCBIfam" id="TIGR01496">
    <property type="entry name" value="DHPS"/>
    <property type="match status" value="1"/>
</dbReference>
<keyword evidence="13" id="KW-1185">Reference proteome</keyword>
<evidence type="ECO:0000313" key="13">
    <source>
        <dbReference type="Proteomes" id="UP001312908"/>
    </source>
</evidence>
<evidence type="ECO:0000256" key="7">
    <source>
        <dbReference type="ARBA" id="ARBA00022842"/>
    </source>
</evidence>
<dbReference type="PROSITE" id="PS50972">
    <property type="entry name" value="PTERIN_BINDING"/>
    <property type="match status" value="1"/>
</dbReference>
<evidence type="ECO:0000256" key="3">
    <source>
        <dbReference type="ARBA" id="ARBA00004763"/>
    </source>
</evidence>
<organism evidence="12 13">
    <name type="scientific">Sorlinia euscelidii</name>
    <dbReference type="NCBI Taxonomy" id="3081148"/>
    <lineage>
        <taxon>Bacteria</taxon>
        <taxon>Pseudomonadati</taxon>
        <taxon>Pseudomonadota</taxon>
        <taxon>Alphaproteobacteria</taxon>
        <taxon>Acetobacterales</taxon>
        <taxon>Acetobacteraceae</taxon>
        <taxon>Sorlinia</taxon>
    </lineage>
</organism>
<dbReference type="PROSITE" id="PS00793">
    <property type="entry name" value="DHPS_2"/>
    <property type="match status" value="1"/>
</dbReference>
<proteinExistence type="inferred from homology"/>
<evidence type="ECO:0000256" key="5">
    <source>
        <dbReference type="ARBA" id="ARBA00022679"/>
    </source>
</evidence>
<keyword evidence="5 9" id="KW-0808">Transferase</keyword>
<keyword evidence="8 9" id="KW-0289">Folate biosynthesis</keyword>
<dbReference type="PANTHER" id="PTHR20941">
    <property type="entry name" value="FOLATE SYNTHESIS PROTEINS"/>
    <property type="match status" value="1"/>
</dbReference>
<gene>
    <name evidence="12" type="ORF">DOFOFD_01870</name>
</gene>
<dbReference type="EC" id="2.5.1.15" evidence="4 9"/>
<evidence type="ECO:0000256" key="2">
    <source>
        <dbReference type="ARBA" id="ARBA00001946"/>
    </source>
</evidence>
<accession>A0ABU7U1N0</accession>
<name>A0ABU7U1N0_9PROT</name>
<comment type="caution">
    <text evidence="12">The sequence shown here is derived from an EMBL/GenBank/DDBJ whole genome shotgun (WGS) entry which is preliminary data.</text>
</comment>
<dbReference type="Gene3D" id="3.20.20.20">
    <property type="entry name" value="Dihydropteroate synthase-like"/>
    <property type="match status" value="1"/>
</dbReference>
<dbReference type="Pfam" id="PF00809">
    <property type="entry name" value="Pterin_bind"/>
    <property type="match status" value="1"/>
</dbReference>
<comment type="catalytic activity">
    <reaction evidence="1">
        <text>(7,8-dihydropterin-6-yl)methyl diphosphate + 4-aminobenzoate = 7,8-dihydropteroate + diphosphate</text>
        <dbReference type="Rhea" id="RHEA:19949"/>
        <dbReference type="ChEBI" id="CHEBI:17836"/>
        <dbReference type="ChEBI" id="CHEBI:17839"/>
        <dbReference type="ChEBI" id="CHEBI:33019"/>
        <dbReference type="ChEBI" id="CHEBI:72950"/>
        <dbReference type="EC" id="2.5.1.15"/>
    </reaction>
</comment>
<evidence type="ECO:0000313" key="12">
    <source>
        <dbReference type="EMBL" id="MEE8657762.1"/>
    </source>
</evidence>
<dbReference type="InterPro" id="IPR006390">
    <property type="entry name" value="DHP_synth_dom"/>
</dbReference>
<protein>
    <recommendedName>
        <fullName evidence="4 9">Dihydropteroate synthase</fullName>
        <shortName evidence="9">DHPS</shortName>
        <ecNumber evidence="4 9">2.5.1.15</ecNumber>
    </recommendedName>
    <alternativeName>
        <fullName evidence="9">Dihydropteroate pyrophosphorylase</fullName>
    </alternativeName>
</protein>
<feature type="domain" description="Pterin-binding" evidence="11">
    <location>
        <begin position="47"/>
        <end position="293"/>
    </location>
</feature>
<dbReference type="InterPro" id="IPR011005">
    <property type="entry name" value="Dihydropteroate_synth-like_sf"/>
</dbReference>
<evidence type="ECO:0000256" key="1">
    <source>
        <dbReference type="ARBA" id="ARBA00000012"/>
    </source>
</evidence>
<evidence type="ECO:0000256" key="8">
    <source>
        <dbReference type="ARBA" id="ARBA00022909"/>
    </source>
</evidence>
<dbReference type="SUPFAM" id="SSF51717">
    <property type="entry name" value="Dihydropteroate synthetase-like"/>
    <property type="match status" value="1"/>
</dbReference>
<dbReference type="RefSeq" id="WP_394818758.1">
    <property type="nucleotide sequence ID" value="NZ_JAWJZY010000001.1"/>
</dbReference>
<dbReference type="CDD" id="cd00739">
    <property type="entry name" value="DHPS"/>
    <property type="match status" value="1"/>
</dbReference>
<evidence type="ECO:0000256" key="9">
    <source>
        <dbReference type="RuleBase" id="RU361205"/>
    </source>
</evidence>
<evidence type="ECO:0000256" key="10">
    <source>
        <dbReference type="SAM" id="MobiDB-lite"/>
    </source>
</evidence>
<dbReference type="EMBL" id="JAWJZY010000001">
    <property type="protein sequence ID" value="MEE8657762.1"/>
    <property type="molecule type" value="Genomic_DNA"/>
</dbReference>
<evidence type="ECO:0000256" key="6">
    <source>
        <dbReference type="ARBA" id="ARBA00022723"/>
    </source>
</evidence>
<dbReference type="PANTHER" id="PTHR20941:SF1">
    <property type="entry name" value="FOLIC ACID SYNTHESIS PROTEIN FOL1"/>
    <property type="match status" value="1"/>
</dbReference>
<feature type="region of interest" description="Disordered" evidence="10">
    <location>
        <begin position="1"/>
        <end position="31"/>
    </location>
</feature>
<keyword evidence="7 9" id="KW-0460">Magnesium</keyword>